<dbReference type="Pfam" id="PF00011">
    <property type="entry name" value="HSP20"/>
    <property type="match status" value="1"/>
</dbReference>
<keyword evidence="7" id="KW-1185">Reference proteome</keyword>
<dbReference type="Gene3D" id="2.60.40.790">
    <property type="match status" value="1"/>
</dbReference>
<evidence type="ECO:0000313" key="6">
    <source>
        <dbReference type="EMBL" id="KAF0332516.1"/>
    </source>
</evidence>
<feature type="compositionally biased region" description="Gly residues" evidence="4">
    <location>
        <begin position="157"/>
        <end position="166"/>
    </location>
</feature>
<dbReference type="CDD" id="cd06464">
    <property type="entry name" value="ACD_sHsps-like"/>
    <property type="match status" value="1"/>
</dbReference>
<dbReference type="PROSITE" id="PS01031">
    <property type="entry name" value="SHSP"/>
    <property type="match status" value="1"/>
</dbReference>
<comment type="similarity">
    <text evidence="2 3">Belongs to the small heat shock protein (HSP20) family.</text>
</comment>
<dbReference type="Proteomes" id="UP000434172">
    <property type="component" value="Unassembled WGS sequence"/>
</dbReference>
<dbReference type="InterPro" id="IPR008978">
    <property type="entry name" value="HSP20-like_chaperone"/>
</dbReference>
<dbReference type="InterPro" id="IPR031107">
    <property type="entry name" value="Small_HSP"/>
</dbReference>
<dbReference type="EMBL" id="WOWK01000001">
    <property type="protein sequence ID" value="KAF0332516.1"/>
    <property type="molecule type" value="Genomic_DNA"/>
</dbReference>
<feature type="domain" description="SHSP" evidence="5">
    <location>
        <begin position="262"/>
        <end position="383"/>
    </location>
</feature>
<evidence type="ECO:0000313" key="7">
    <source>
        <dbReference type="Proteomes" id="UP000434172"/>
    </source>
</evidence>
<protein>
    <recommendedName>
        <fullName evidence="5">SHSP domain-containing protein</fullName>
    </recommendedName>
</protein>
<sequence length="383" mass="40936">MSWAGPNGNNNPFPRPGGPQQFWSWVNSDPNARAGAGVDHAGPWGGPGFPFHGAEFSFGGPGGWGAYGGWGDRRGGPGHRRGGGRCGSRGRHGRHGPRHGDEGDETHEDIMRDIDDAEISDKEKDDSPETMRDSPDEGGPEHEHGHHHGPGRRGGRGRFGGRGGGGDHWRHSRHHHGPHGPRGAHPPPPPPPPFGAGPPPPPPYGHPPPPPPPGFDFTGFLNQFAGHPFAQQIRDWASRFGGLNTPGGLRGGPDFGGPAGPNDDSSFIPPVDIFATERSYVLHFALPGAKKEDIGVDWDADKGELRVAGVVYRPGDEDFLATMASSERRVGMFARSVPLPPAGAEREEIDALSITAKMEDGVLIVTVPKLEKEWTEIHKVDIE</sequence>
<proteinExistence type="inferred from homology"/>
<feature type="compositionally biased region" description="Pro residues" evidence="4">
    <location>
        <begin position="184"/>
        <end position="214"/>
    </location>
</feature>
<feature type="compositionally biased region" description="Polar residues" evidence="4">
    <location>
        <begin position="21"/>
        <end position="30"/>
    </location>
</feature>
<feature type="region of interest" description="Disordered" evidence="4">
    <location>
        <begin position="239"/>
        <end position="264"/>
    </location>
</feature>
<feature type="compositionally biased region" description="Basic residues" evidence="4">
    <location>
        <begin position="76"/>
        <end position="97"/>
    </location>
</feature>
<feature type="compositionally biased region" description="Gly residues" evidence="4">
    <location>
        <begin position="59"/>
        <end position="70"/>
    </location>
</feature>
<dbReference type="PANTHER" id="PTHR11527">
    <property type="entry name" value="HEAT-SHOCK PROTEIN 20 FAMILY MEMBER"/>
    <property type="match status" value="1"/>
</dbReference>
<feature type="compositionally biased region" description="Basic residues" evidence="4">
    <location>
        <begin position="145"/>
        <end position="156"/>
    </location>
</feature>
<feature type="compositionally biased region" description="Gly residues" evidence="4">
    <location>
        <begin position="244"/>
        <end position="259"/>
    </location>
</feature>
<evidence type="ECO:0000256" key="3">
    <source>
        <dbReference type="RuleBase" id="RU003616"/>
    </source>
</evidence>
<evidence type="ECO:0000256" key="4">
    <source>
        <dbReference type="SAM" id="MobiDB-lite"/>
    </source>
</evidence>
<dbReference type="OrthoDB" id="5511210at2759"/>
<feature type="compositionally biased region" description="Low complexity" evidence="4">
    <location>
        <begin position="49"/>
        <end position="58"/>
    </location>
</feature>
<accession>A0A8H3ZXZ0</accession>
<name>A0A8H3ZXZ0_9PEZI</name>
<feature type="compositionally biased region" description="Basic and acidic residues" evidence="4">
    <location>
        <begin position="108"/>
        <end position="144"/>
    </location>
</feature>
<comment type="caution">
    <text evidence="6">The sequence shown here is derived from an EMBL/GenBank/DDBJ whole genome shotgun (WGS) entry which is preliminary data.</text>
</comment>
<feature type="compositionally biased region" description="Low complexity" evidence="4">
    <location>
        <begin position="1"/>
        <end position="12"/>
    </location>
</feature>
<keyword evidence="1" id="KW-0346">Stress response</keyword>
<feature type="compositionally biased region" description="Basic residues" evidence="4">
    <location>
        <begin position="170"/>
        <end position="179"/>
    </location>
</feature>
<evidence type="ECO:0000256" key="1">
    <source>
        <dbReference type="ARBA" id="ARBA00023016"/>
    </source>
</evidence>
<organism evidence="6 7">
    <name type="scientific">Colletotrichum asianum</name>
    <dbReference type="NCBI Taxonomy" id="702518"/>
    <lineage>
        <taxon>Eukaryota</taxon>
        <taxon>Fungi</taxon>
        <taxon>Dikarya</taxon>
        <taxon>Ascomycota</taxon>
        <taxon>Pezizomycotina</taxon>
        <taxon>Sordariomycetes</taxon>
        <taxon>Hypocreomycetidae</taxon>
        <taxon>Glomerellales</taxon>
        <taxon>Glomerellaceae</taxon>
        <taxon>Colletotrichum</taxon>
        <taxon>Colletotrichum gloeosporioides species complex</taxon>
    </lineage>
</organism>
<gene>
    <name evidence="6" type="ORF">GQ607_000532</name>
</gene>
<dbReference type="SUPFAM" id="SSF49764">
    <property type="entry name" value="HSP20-like chaperones"/>
    <property type="match status" value="1"/>
</dbReference>
<dbReference type="InterPro" id="IPR002068">
    <property type="entry name" value="A-crystallin/Hsp20_dom"/>
</dbReference>
<feature type="region of interest" description="Disordered" evidence="4">
    <location>
        <begin position="1"/>
        <end position="219"/>
    </location>
</feature>
<evidence type="ECO:0000259" key="5">
    <source>
        <dbReference type="PROSITE" id="PS01031"/>
    </source>
</evidence>
<reference evidence="6 7" key="1">
    <citation type="submission" date="2019-12" db="EMBL/GenBank/DDBJ databases">
        <title>A genome sequence resource for the geographically widespread anthracnose pathogen Colletotrichum asianum.</title>
        <authorList>
            <person name="Meng Y."/>
        </authorList>
    </citation>
    <scope>NUCLEOTIDE SEQUENCE [LARGE SCALE GENOMIC DNA]</scope>
    <source>
        <strain evidence="6 7">ICMP 18580</strain>
    </source>
</reference>
<dbReference type="AlphaFoldDB" id="A0A8H3ZXZ0"/>
<evidence type="ECO:0000256" key="2">
    <source>
        <dbReference type="PROSITE-ProRule" id="PRU00285"/>
    </source>
</evidence>